<name>A0A2Z6NHX9_TRISU</name>
<evidence type="ECO:0008006" key="4">
    <source>
        <dbReference type="Google" id="ProtNLM"/>
    </source>
</evidence>
<dbReference type="SUPFAM" id="SSF52172">
    <property type="entry name" value="CheY-like"/>
    <property type="match status" value="1"/>
</dbReference>
<organism evidence="2 3">
    <name type="scientific">Trifolium subterraneum</name>
    <name type="common">Subterranean clover</name>
    <dbReference type="NCBI Taxonomy" id="3900"/>
    <lineage>
        <taxon>Eukaryota</taxon>
        <taxon>Viridiplantae</taxon>
        <taxon>Streptophyta</taxon>
        <taxon>Embryophyta</taxon>
        <taxon>Tracheophyta</taxon>
        <taxon>Spermatophyta</taxon>
        <taxon>Magnoliopsida</taxon>
        <taxon>eudicotyledons</taxon>
        <taxon>Gunneridae</taxon>
        <taxon>Pentapetalae</taxon>
        <taxon>rosids</taxon>
        <taxon>fabids</taxon>
        <taxon>Fabales</taxon>
        <taxon>Fabaceae</taxon>
        <taxon>Papilionoideae</taxon>
        <taxon>50 kb inversion clade</taxon>
        <taxon>NPAAA clade</taxon>
        <taxon>Hologalegina</taxon>
        <taxon>IRL clade</taxon>
        <taxon>Trifolieae</taxon>
        <taxon>Trifolium</taxon>
    </lineage>
</organism>
<dbReference type="OrthoDB" id="10607006at2759"/>
<evidence type="ECO:0000313" key="3">
    <source>
        <dbReference type="Proteomes" id="UP000242715"/>
    </source>
</evidence>
<dbReference type="AlphaFoldDB" id="A0A2Z6NHX9"/>
<reference evidence="3" key="1">
    <citation type="journal article" date="2017" name="Front. Plant Sci.">
        <title>Climate Clever Clovers: New Paradigm to Reduce the Environmental Footprint of Ruminants by Breeding Low Methanogenic Forages Utilizing Haplotype Variation.</title>
        <authorList>
            <person name="Kaur P."/>
            <person name="Appels R."/>
            <person name="Bayer P.E."/>
            <person name="Keeble-Gagnere G."/>
            <person name="Wang J."/>
            <person name="Hirakawa H."/>
            <person name="Shirasawa K."/>
            <person name="Vercoe P."/>
            <person name="Stefanova K."/>
            <person name="Durmic Z."/>
            <person name="Nichols P."/>
            <person name="Revell C."/>
            <person name="Isobe S.N."/>
            <person name="Edwards D."/>
            <person name="Erskine W."/>
        </authorList>
    </citation>
    <scope>NUCLEOTIDE SEQUENCE [LARGE SCALE GENOMIC DNA]</scope>
    <source>
        <strain evidence="3">cv. Daliak</strain>
    </source>
</reference>
<dbReference type="InterPro" id="IPR011006">
    <property type="entry name" value="CheY-like_superfamily"/>
</dbReference>
<evidence type="ECO:0000256" key="1">
    <source>
        <dbReference type="SAM" id="MobiDB-lite"/>
    </source>
</evidence>
<dbReference type="Gene3D" id="3.40.50.2300">
    <property type="match status" value="1"/>
</dbReference>
<dbReference type="EMBL" id="DF973614">
    <property type="protein sequence ID" value="GAU36050.1"/>
    <property type="molecule type" value="Genomic_DNA"/>
</dbReference>
<sequence length="279" mass="30247">MEKLVYNSEVNSTFFALYNDPYTMERFRHLCRHHLRAVVSCSSIAEAIQQLIDPNGFYAIVVDMELAELNGFNFIHLVRDREINSPVYVTHNANAPILNDFMDRATAGGVVNFFTALNWNPNDPFTDTQVPAYILDSYIQSQGIAIPQVGQLHPDEGEAASLAQAGQVNPAEDQVAALAQVAEVGQVPAAAAAGIAAQDDDAANDPLFSLSLAPPATAQEEIEANDPVDKEDTAANDQSMALSLKRLAAEAQEDPDPTLLLSLKQPTSEASSSKKRKHE</sequence>
<dbReference type="Proteomes" id="UP000242715">
    <property type="component" value="Unassembled WGS sequence"/>
</dbReference>
<gene>
    <name evidence="2" type="ORF">TSUD_208200</name>
</gene>
<keyword evidence="3" id="KW-1185">Reference proteome</keyword>
<evidence type="ECO:0000313" key="2">
    <source>
        <dbReference type="EMBL" id="GAU36050.1"/>
    </source>
</evidence>
<feature type="region of interest" description="Disordered" evidence="1">
    <location>
        <begin position="248"/>
        <end position="279"/>
    </location>
</feature>
<protein>
    <recommendedName>
        <fullName evidence="4">Response regulatory domain-containing protein</fullName>
    </recommendedName>
</protein>
<accession>A0A2Z6NHX9</accession>
<proteinExistence type="predicted"/>